<dbReference type="Proteomes" id="UP001144673">
    <property type="component" value="Chromosome 3"/>
</dbReference>
<dbReference type="InterPro" id="IPR036864">
    <property type="entry name" value="Zn2-C6_fun-type_DNA-bd_sf"/>
</dbReference>
<dbReference type="InterPro" id="IPR001138">
    <property type="entry name" value="Zn2Cys6_DnaBD"/>
</dbReference>
<comment type="subcellular location">
    <subcellularLocation>
        <location evidence="1">Nucleus</location>
    </subcellularLocation>
</comment>
<evidence type="ECO:0000313" key="10">
    <source>
        <dbReference type="Proteomes" id="UP001144673"/>
    </source>
</evidence>
<dbReference type="Gene3D" id="4.10.240.10">
    <property type="entry name" value="Zn(2)-C6 fungal-type DNA-binding domain"/>
    <property type="match status" value="1"/>
</dbReference>
<protein>
    <recommendedName>
        <fullName evidence="8">Zn(2)-C6 fungal-type domain-containing protein</fullName>
    </recommendedName>
</protein>
<keyword evidence="3" id="KW-0805">Transcription regulation</keyword>
<dbReference type="CDD" id="cd12148">
    <property type="entry name" value="fungal_TF_MHR"/>
    <property type="match status" value="1"/>
</dbReference>
<feature type="domain" description="Zn(2)-C6 fungal-type" evidence="8">
    <location>
        <begin position="32"/>
        <end position="64"/>
    </location>
</feature>
<comment type="caution">
    <text evidence="9">The sequence shown here is derived from an EMBL/GenBank/DDBJ whole genome shotgun (WGS) entry which is preliminary data.</text>
</comment>
<keyword evidence="10" id="KW-1185">Reference proteome</keyword>
<dbReference type="CDD" id="cd00067">
    <property type="entry name" value="GAL4"/>
    <property type="match status" value="1"/>
</dbReference>
<dbReference type="GeneID" id="80889657"/>
<organism evidence="9 10">
    <name type="scientific">Akanthomyces muscarius</name>
    <name type="common">Entomopathogenic fungus</name>
    <name type="synonym">Lecanicillium muscarium</name>
    <dbReference type="NCBI Taxonomy" id="2231603"/>
    <lineage>
        <taxon>Eukaryota</taxon>
        <taxon>Fungi</taxon>
        <taxon>Dikarya</taxon>
        <taxon>Ascomycota</taxon>
        <taxon>Pezizomycotina</taxon>
        <taxon>Sordariomycetes</taxon>
        <taxon>Hypocreomycetidae</taxon>
        <taxon>Hypocreales</taxon>
        <taxon>Cordycipitaceae</taxon>
        <taxon>Akanthomyces</taxon>
    </lineage>
</organism>
<dbReference type="GO" id="GO:0000981">
    <property type="term" value="F:DNA-binding transcription factor activity, RNA polymerase II-specific"/>
    <property type="evidence" value="ECO:0007669"/>
    <property type="project" value="InterPro"/>
</dbReference>
<evidence type="ECO:0000256" key="1">
    <source>
        <dbReference type="ARBA" id="ARBA00004123"/>
    </source>
</evidence>
<dbReference type="GO" id="GO:0008270">
    <property type="term" value="F:zinc ion binding"/>
    <property type="evidence" value="ECO:0007669"/>
    <property type="project" value="InterPro"/>
</dbReference>
<evidence type="ECO:0000256" key="5">
    <source>
        <dbReference type="ARBA" id="ARBA00023163"/>
    </source>
</evidence>
<evidence type="ECO:0000256" key="4">
    <source>
        <dbReference type="ARBA" id="ARBA00023125"/>
    </source>
</evidence>
<keyword evidence="6" id="KW-0539">Nucleus</keyword>
<evidence type="ECO:0000256" key="2">
    <source>
        <dbReference type="ARBA" id="ARBA00022723"/>
    </source>
</evidence>
<dbReference type="RefSeq" id="XP_056050950.1">
    <property type="nucleotide sequence ID" value="XM_056193965.1"/>
</dbReference>
<dbReference type="GO" id="GO:0000976">
    <property type="term" value="F:transcription cis-regulatory region binding"/>
    <property type="evidence" value="ECO:0007669"/>
    <property type="project" value="TreeGrafter"/>
</dbReference>
<dbReference type="Pfam" id="PF00172">
    <property type="entry name" value="Zn_clus"/>
    <property type="match status" value="1"/>
</dbReference>
<dbReference type="PANTHER" id="PTHR31845">
    <property type="entry name" value="FINGER DOMAIN PROTEIN, PUTATIVE-RELATED"/>
    <property type="match status" value="1"/>
</dbReference>
<dbReference type="PANTHER" id="PTHR31845:SF17">
    <property type="entry name" value="ZN(II)2CYS6 TRANSCRIPTION FACTOR (EUROFUNG)"/>
    <property type="match status" value="1"/>
</dbReference>
<dbReference type="AlphaFoldDB" id="A0A9W8Q7U0"/>
<accession>A0A9W8Q7U0</accession>
<evidence type="ECO:0000313" key="9">
    <source>
        <dbReference type="EMBL" id="KAJ4148009.1"/>
    </source>
</evidence>
<keyword evidence="2" id="KW-0479">Metal-binding</keyword>
<dbReference type="InterPro" id="IPR051089">
    <property type="entry name" value="prtT"/>
</dbReference>
<dbReference type="EMBL" id="JAJHUN010000010">
    <property type="protein sequence ID" value="KAJ4148009.1"/>
    <property type="molecule type" value="Genomic_DNA"/>
</dbReference>
<keyword evidence="5" id="KW-0804">Transcription</keyword>
<dbReference type="GO" id="GO:0005634">
    <property type="term" value="C:nucleus"/>
    <property type="evidence" value="ECO:0007669"/>
    <property type="project" value="UniProtKB-SubCell"/>
</dbReference>
<dbReference type="GO" id="GO:0006351">
    <property type="term" value="P:DNA-templated transcription"/>
    <property type="evidence" value="ECO:0007669"/>
    <property type="project" value="InterPro"/>
</dbReference>
<dbReference type="InterPro" id="IPR007219">
    <property type="entry name" value="XnlR_reg_dom"/>
</dbReference>
<evidence type="ECO:0000256" key="3">
    <source>
        <dbReference type="ARBA" id="ARBA00023015"/>
    </source>
</evidence>
<evidence type="ECO:0000259" key="8">
    <source>
        <dbReference type="PROSITE" id="PS50048"/>
    </source>
</evidence>
<feature type="region of interest" description="Disordered" evidence="7">
    <location>
        <begin position="122"/>
        <end position="145"/>
    </location>
</feature>
<evidence type="ECO:0000256" key="6">
    <source>
        <dbReference type="ARBA" id="ARBA00023242"/>
    </source>
</evidence>
<sequence>MVDSVPPVRGVEALRNSFGDGKPPEISRKIKACVACRKQKIKCHMINGKAPCSRCKSRSLPCTINRSLQMLMEDDVVWKQAVTKQLEMLRCAVGSLADKLHMPELQLATQEGSNLDQLLVNSTQKKSSENSNHNHSTQVNDHSWAVDPQCEPSSMPASVIVEIRDAAPEVTNSTKTPTLVSKGIVTIEEAQALFTIYRERLNHLLYQIVADEVTLEAVLDSSPLLAAAICTVAALHSAHIGHLFEACLAELQHLVSSKSLLGKHNMDDVRGLCIGGFWLNSLSWALSGSAVRISVEIGLHSAIHCALDGDADAYMRTRLYYLVYVCDHHNSVIYGRPPLTRESTSTRAAMKLLETENATEDDVRLVTQVKLWSIYGEISDCFGTETGNPLSSTQLIQLRRFGIKLDTWYADWKDRFGPNERVGNYPTKGVGLHFYFAKLYLCSHAFRGLEGVSSQTLLPDQEEVANSAIFSATSILNILISDVEMQKYLNGLPLCFDMMITFAIVFLVKVATKYHGSVWVDKARIFDMVKRMVSILHEVTERMHAKHLLAAATLGLKNFAQKAREGRVGGEISVDAARPSSPDLSSGRESEMDWLQNYDIFENFDFQTLVSDPSCWATDL</sequence>
<dbReference type="PROSITE" id="PS00463">
    <property type="entry name" value="ZN2_CY6_FUNGAL_1"/>
    <property type="match status" value="1"/>
</dbReference>
<gene>
    <name evidence="9" type="ORF">LMH87_002498</name>
</gene>
<dbReference type="SMART" id="SM00906">
    <property type="entry name" value="Fungal_trans"/>
    <property type="match status" value="1"/>
</dbReference>
<dbReference type="PROSITE" id="PS50048">
    <property type="entry name" value="ZN2_CY6_FUNGAL_2"/>
    <property type="match status" value="1"/>
</dbReference>
<reference evidence="9" key="1">
    <citation type="journal article" date="2023" name="Access Microbiol">
        <title>De-novo genome assembly for Akanthomyces muscarius, a biocontrol agent of insect agricultural pests.</title>
        <authorList>
            <person name="Erdos Z."/>
            <person name="Studholme D.J."/>
            <person name="Raymond B."/>
            <person name="Sharma M."/>
        </authorList>
    </citation>
    <scope>NUCLEOTIDE SEQUENCE</scope>
    <source>
        <strain evidence="9">Ve6</strain>
    </source>
</reference>
<dbReference type="SUPFAM" id="SSF57701">
    <property type="entry name" value="Zn2/Cys6 DNA-binding domain"/>
    <property type="match status" value="1"/>
</dbReference>
<keyword evidence="4" id="KW-0238">DNA-binding</keyword>
<dbReference type="KEGG" id="amus:LMH87_002498"/>
<proteinExistence type="predicted"/>
<name>A0A9W8Q7U0_AKAMU</name>
<dbReference type="Pfam" id="PF04082">
    <property type="entry name" value="Fungal_trans"/>
    <property type="match status" value="1"/>
</dbReference>
<evidence type="ECO:0000256" key="7">
    <source>
        <dbReference type="SAM" id="MobiDB-lite"/>
    </source>
</evidence>
<dbReference type="SMART" id="SM00066">
    <property type="entry name" value="GAL4"/>
    <property type="match status" value="1"/>
</dbReference>